<sequence>MLSVCASTALFLMSRSWMLTLLPSLFLFFLISTKAQAQAHPRKKCYQKRDDPNIVVAINYDIVGIEPPSFLIVKANGKSYPVEYAVGDCDKSLALNYGRGRTGVVDVNIRVYLHDMGPHFVEYPVSLNSPLNRHGVSLGYGDVGIDLLVDFTSDGGPHSEVLKRTSRTIGAYEQSFMTGWDDLECACFMVFLL</sequence>
<keyword evidence="3" id="KW-1185">Reference proteome</keyword>
<accession>A0A0C2NDY9</accession>
<reference evidence="2 3" key="1">
    <citation type="journal article" date="2014" name="Genome Biol. Evol.">
        <title>The genome of the myxosporean Thelohanellus kitauei shows adaptations to nutrient acquisition within its fish host.</title>
        <authorList>
            <person name="Yang Y."/>
            <person name="Xiong J."/>
            <person name="Zhou Z."/>
            <person name="Huo F."/>
            <person name="Miao W."/>
            <person name="Ran C."/>
            <person name="Liu Y."/>
            <person name="Zhang J."/>
            <person name="Feng J."/>
            <person name="Wang M."/>
            <person name="Wang M."/>
            <person name="Wang L."/>
            <person name="Yao B."/>
        </authorList>
    </citation>
    <scope>NUCLEOTIDE SEQUENCE [LARGE SCALE GENOMIC DNA]</scope>
    <source>
        <strain evidence="2">Wuqing</strain>
    </source>
</reference>
<keyword evidence="1" id="KW-0732">Signal</keyword>
<evidence type="ECO:0000313" key="2">
    <source>
        <dbReference type="EMBL" id="KII74520.1"/>
    </source>
</evidence>
<protein>
    <submittedName>
        <fullName evidence="2">Uncharacterized protein</fullName>
    </submittedName>
</protein>
<dbReference type="AlphaFoldDB" id="A0A0C2NDY9"/>
<evidence type="ECO:0000256" key="1">
    <source>
        <dbReference type="SAM" id="SignalP"/>
    </source>
</evidence>
<gene>
    <name evidence="2" type="ORF">RF11_07406</name>
</gene>
<comment type="caution">
    <text evidence="2">The sequence shown here is derived from an EMBL/GenBank/DDBJ whole genome shotgun (WGS) entry which is preliminary data.</text>
</comment>
<evidence type="ECO:0000313" key="3">
    <source>
        <dbReference type="Proteomes" id="UP000031668"/>
    </source>
</evidence>
<feature type="chain" id="PRO_5002169379" evidence="1">
    <location>
        <begin position="38"/>
        <end position="193"/>
    </location>
</feature>
<dbReference type="EMBL" id="JWZT01000383">
    <property type="protein sequence ID" value="KII74520.1"/>
    <property type="molecule type" value="Genomic_DNA"/>
</dbReference>
<proteinExistence type="predicted"/>
<name>A0A0C2NDY9_THEKT</name>
<feature type="signal peptide" evidence="1">
    <location>
        <begin position="1"/>
        <end position="37"/>
    </location>
</feature>
<organism evidence="2 3">
    <name type="scientific">Thelohanellus kitauei</name>
    <name type="common">Myxosporean</name>
    <dbReference type="NCBI Taxonomy" id="669202"/>
    <lineage>
        <taxon>Eukaryota</taxon>
        <taxon>Metazoa</taxon>
        <taxon>Cnidaria</taxon>
        <taxon>Myxozoa</taxon>
        <taxon>Myxosporea</taxon>
        <taxon>Bivalvulida</taxon>
        <taxon>Platysporina</taxon>
        <taxon>Myxobolidae</taxon>
        <taxon>Thelohanellus</taxon>
    </lineage>
</organism>
<dbReference type="Proteomes" id="UP000031668">
    <property type="component" value="Unassembled WGS sequence"/>
</dbReference>